<evidence type="ECO:0000256" key="5">
    <source>
        <dbReference type="SAM" id="SignalP"/>
    </source>
</evidence>
<dbReference type="SUPFAM" id="SSF53850">
    <property type="entry name" value="Periplasmic binding protein-like II"/>
    <property type="match status" value="1"/>
</dbReference>
<evidence type="ECO:0000256" key="2">
    <source>
        <dbReference type="ARBA" id="ARBA00008520"/>
    </source>
</evidence>
<feature type="chain" id="PRO_5047260102" evidence="5">
    <location>
        <begin position="29"/>
        <end position="546"/>
    </location>
</feature>
<dbReference type="RefSeq" id="WP_331209403.1">
    <property type="nucleotide sequence ID" value="NZ_JAZGQL010000014.1"/>
</dbReference>
<dbReference type="InterPro" id="IPR006311">
    <property type="entry name" value="TAT_signal"/>
</dbReference>
<feature type="signal peptide" evidence="5">
    <location>
        <begin position="1"/>
        <end position="28"/>
    </location>
</feature>
<gene>
    <name evidence="6" type="ORF">V1634_19990</name>
</gene>
<keyword evidence="4 5" id="KW-0732">Signal</keyword>
<name>A0ABU7SGN6_9ACTN</name>
<reference evidence="6 7" key="1">
    <citation type="submission" date="2024-01" db="EMBL/GenBank/DDBJ databases">
        <title>Genome insights into Plantactinospora veratri sp. nov.</title>
        <authorList>
            <person name="Wang L."/>
        </authorList>
    </citation>
    <scope>NUCLEOTIDE SEQUENCE [LARGE SCALE GENOMIC DNA]</scope>
    <source>
        <strain evidence="6 7">NEAU-FHS4</strain>
    </source>
</reference>
<dbReference type="EMBL" id="JAZGQL010000014">
    <property type="protein sequence ID" value="MEE6309123.1"/>
    <property type="molecule type" value="Genomic_DNA"/>
</dbReference>
<evidence type="ECO:0000256" key="1">
    <source>
        <dbReference type="ARBA" id="ARBA00004196"/>
    </source>
</evidence>
<dbReference type="PANTHER" id="PTHR43649">
    <property type="entry name" value="ARABINOSE-BINDING PROTEIN-RELATED"/>
    <property type="match status" value="1"/>
</dbReference>
<dbReference type="Pfam" id="PF01547">
    <property type="entry name" value="SBP_bac_1"/>
    <property type="match status" value="1"/>
</dbReference>
<dbReference type="InterPro" id="IPR006059">
    <property type="entry name" value="SBP"/>
</dbReference>
<proteinExistence type="inferred from homology"/>
<dbReference type="InterPro" id="IPR050490">
    <property type="entry name" value="Bact_solute-bd_prot1"/>
</dbReference>
<evidence type="ECO:0000313" key="7">
    <source>
        <dbReference type="Proteomes" id="UP001339911"/>
    </source>
</evidence>
<dbReference type="PANTHER" id="PTHR43649:SF31">
    <property type="entry name" value="SN-GLYCEROL-3-PHOSPHATE-BINDING PERIPLASMIC PROTEIN UGPB"/>
    <property type="match status" value="1"/>
</dbReference>
<evidence type="ECO:0000256" key="3">
    <source>
        <dbReference type="ARBA" id="ARBA00022448"/>
    </source>
</evidence>
<evidence type="ECO:0000313" key="6">
    <source>
        <dbReference type="EMBL" id="MEE6309123.1"/>
    </source>
</evidence>
<evidence type="ECO:0000256" key="4">
    <source>
        <dbReference type="ARBA" id="ARBA00022729"/>
    </source>
</evidence>
<dbReference type="Gene3D" id="3.40.190.10">
    <property type="entry name" value="Periplasmic binding protein-like II"/>
    <property type="match status" value="1"/>
</dbReference>
<sequence length="546" mass="58176">MTVHATRRSVLKLAGVGALAGTAGPLLAGCGDGSGGDVGNAGKDLVPWPSYLPFAGPPPDAPGDESGVQPLYLNYPKQVVRSVADTVGDGSEVTAMVITYGAPPKPVEANRYWQAINKALNVNLRVVVVPDAEYGQKMTTLMASGDDLPDIIMFTNLALPRAAEFIQARCADLSDLVGGDAVKDYPNLANIPTRTWQGMGRINGRIYGVPLERPVPGNSLFVNRTALNQAGVPKDWDVEGYVAATRKVTGGRRWGIAGSKSLFGGLGAVTYHAGSLGAPNGWRVEDGKFVSTLTTPQFEEALGVMRRLAEAGAYHPDTLTLSATDLQTFWYNGTVVSITDGFGTVALSNISKIDRRFEFDLGRPYGPAPTPWRGNSLFGYVAFKKASTDRVRMLLRISDYLSAPFGTAEFELANYGVEGVHHTKDADGIRTTELYKVENSTNLPVKYLGVAPSVLYLPGFPEAARAAHEWEKAVLPKSVANPEVGLRSATASSKGAELSRIAGDAVSAIVFGRRAATTWKDAVSQWRQAGGDRVAEELAVEYAAAK</sequence>
<keyword evidence="3" id="KW-0813">Transport</keyword>
<comment type="similarity">
    <text evidence="2">Belongs to the bacterial solute-binding protein 1 family.</text>
</comment>
<dbReference type="Proteomes" id="UP001339911">
    <property type="component" value="Unassembled WGS sequence"/>
</dbReference>
<keyword evidence="7" id="KW-1185">Reference proteome</keyword>
<comment type="caution">
    <text evidence="6">The sequence shown here is derived from an EMBL/GenBank/DDBJ whole genome shotgun (WGS) entry which is preliminary data.</text>
</comment>
<protein>
    <submittedName>
        <fullName evidence="6">Extracellular solute-binding protein</fullName>
    </submittedName>
</protein>
<comment type="subcellular location">
    <subcellularLocation>
        <location evidence="1">Cell envelope</location>
    </subcellularLocation>
</comment>
<dbReference type="PROSITE" id="PS51318">
    <property type="entry name" value="TAT"/>
    <property type="match status" value="1"/>
</dbReference>
<accession>A0ABU7SGN6</accession>
<dbReference type="PROSITE" id="PS51257">
    <property type="entry name" value="PROKAR_LIPOPROTEIN"/>
    <property type="match status" value="1"/>
</dbReference>
<organism evidence="6 7">
    <name type="scientific">Plantactinospora veratri</name>
    <dbReference type="NCBI Taxonomy" id="1436122"/>
    <lineage>
        <taxon>Bacteria</taxon>
        <taxon>Bacillati</taxon>
        <taxon>Actinomycetota</taxon>
        <taxon>Actinomycetes</taxon>
        <taxon>Micromonosporales</taxon>
        <taxon>Micromonosporaceae</taxon>
        <taxon>Plantactinospora</taxon>
    </lineage>
</organism>